<dbReference type="Pfam" id="PF07670">
    <property type="entry name" value="Gate"/>
    <property type="match status" value="2"/>
</dbReference>
<dbReference type="InterPro" id="IPR011642">
    <property type="entry name" value="Gate_dom"/>
</dbReference>
<dbReference type="EMBL" id="JAHQCS010000110">
    <property type="protein sequence ID" value="MBU9712773.1"/>
    <property type="molecule type" value="Genomic_DNA"/>
</dbReference>
<evidence type="ECO:0000313" key="3">
    <source>
        <dbReference type="EMBL" id="MBU9712773.1"/>
    </source>
</evidence>
<feature type="transmembrane region" description="Helical" evidence="1">
    <location>
        <begin position="221"/>
        <end position="239"/>
    </location>
</feature>
<feature type="transmembrane region" description="Helical" evidence="1">
    <location>
        <begin position="21"/>
        <end position="42"/>
    </location>
</feature>
<feature type="transmembrane region" description="Helical" evidence="1">
    <location>
        <begin position="48"/>
        <end position="71"/>
    </location>
</feature>
<keyword evidence="1" id="KW-0472">Membrane</keyword>
<accession>A0ABS6JGW3</accession>
<keyword evidence="1" id="KW-0812">Transmembrane</keyword>
<name>A0ABS6JGW3_9BACI</name>
<feature type="transmembrane region" description="Helical" evidence="1">
    <location>
        <begin position="114"/>
        <end position="136"/>
    </location>
</feature>
<feature type="transmembrane region" description="Helical" evidence="1">
    <location>
        <begin position="170"/>
        <end position="191"/>
    </location>
</feature>
<evidence type="ECO:0000259" key="2">
    <source>
        <dbReference type="Pfam" id="PF07670"/>
    </source>
</evidence>
<protein>
    <submittedName>
        <fullName evidence="3">Nucleoside recognition domain-containing protein</fullName>
    </submittedName>
</protein>
<feature type="transmembrane region" description="Helical" evidence="1">
    <location>
        <begin position="277"/>
        <end position="299"/>
    </location>
</feature>
<sequence>MKTLREGLKVGLHTTWTLGKIIFPITLIVTILGATPLMGWLTKLLAPLMGFIGLSGEAAIPLVLGNVLNLYAAIGAMLTMDLTVKQVFILAVMLSFSHNLFVESAVAKQVGVKIWVVLLVRIGLALFSAWLINLTWQGGGDLAKYGLVPSNSGEEVTGIWPVVLQGIESAFFGIFQLALIVIPIMIFIQVMKDLKWLTIFSKWMSPFTRVLGIRENTSTTLAAGIVFGLAYGAGVMIQAVKEDGVSKKDIYLVMIFLVACHAVIEDTLLFAPLGIPLWPLLLIRLLTAIILTIAVAVIWNRLEKNKKEYGDGDSVLESEDYPAEKSS</sequence>
<dbReference type="RefSeq" id="WP_217066980.1">
    <property type="nucleotide sequence ID" value="NZ_JAHQCS010000110.1"/>
</dbReference>
<organism evidence="3 4">
    <name type="scientific">Evansella tamaricis</name>
    <dbReference type="NCBI Taxonomy" id="2069301"/>
    <lineage>
        <taxon>Bacteria</taxon>
        <taxon>Bacillati</taxon>
        <taxon>Bacillota</taxon>
        <taxon>Bacilli</taxon>
        <taxon>Bacillales</taxon>
        <taxon>Bacillaceae</taxon>
        <taxon>Evansella</taxon>
    </lineage>
</organism>
<reference evidence="3 4" key="1">
    <citation type="submission" date="2021-06" db="EMBL/GenBank/DDBJ databases">
        <title>Bacillus sp. RD4P76, an endophyte from a halophyte.</title>
        <authorList>
            <person name="Sun J.-Q."/>
        </authorList>
    </citation>
    <scope>NUCLEOTIDE SEQUENCE [LARGE SCALE GENOMIC DNA]</scope>
    <source>
        <strain evidence="3 4">CGMCC 1.15917</strain>
    </source>
</reference>
<keyword evidence="4" id="KW-1185">Reference proteome</keyword>
<dbReference type="Proteomes" id="UP000784880">
    <property type="component" value="Unassembled WGS sequence"/>
</dbReference>
<comment type="caution">
    <text evidence="3">The sequence shown here is derived from an EMBL/GenBank/DDBJ whole genome shotgun (WGS) entry which is preliminary data.</text>
</comment>
<feature type="transmembrane region" description="Helical" evidence="1">
    <location>
        <begin position="83"/>
        <end position="102"/>
    </location>
</feature>
<feature type="domain" description="Nucleoside transporter/FeoB GTPase Gate" evidence="2">
    <location>
        <begin position="175"/>
        <end position="264"/>
    </location>
</feature>
<evidence type="ECO:0000256" key="1">
    <source>
        <dbReference type="SAM" id="Phobius"/>
    </source>
</evidence>
<gene>
    <name evidence="3" type="ORF">KS419_13665</name>
</gene>
<feature type="transmembrane region" description="Helical" evidence="1">
    <location>
        <begin position="251"/>
        <end position="271"/>
    </location>
</feature>
<evidence type="ECO:0000313" key="4">
    <source>
        <dbReference type="Proteomes" id="UP000784880"/>
    </source>
</evidence>
<feature type="domain" description="Nucleoside transporter/FeoB GTPase Gate" evidence="2">
    <location>
        <begin position="16"/>
        <end position="99"/>
    </location>
</feature>
<proteinExistence type="predicted"/>
<keyword evidence="1" id="KW-1133">Transmembrane helix</keyword>